<dbReference type="PANTHER" id="PTHR21600:SF44">
    <property type="entry name" value="RIBOSOMAL LARGE SUBUNIT PSEUDOURIDINE SYNTHASE D"/>
    <property type="match status" value="1"/>
</dbReference>
<dbReference type="InterPro" id="IPR002942">
    <property type="entry name" value="S4_RNA-bd"/>
</dbReference>
<evidence type="ECO:0000256" key="1">
    <source>
        <dbReference type="ARBA" id="ARBA00000073"/>
    </source>
</evidence>
<dbReference type="InterPro" id="IPR036986">
    <property type="entry name" value="S4_RNA-bd_sf"/>
</dbReference>
<comment type="function">
    <text evidence="5">Responsible for synthesis of pseudouridine from uracil.</text>
</comment>
<dbReference type="Pfam" id="PF01479">
    <property type="entry name" value="S4"/>
    <property type="match status" value="1"/>
</dbReference>
<dbReference type="InterPro" id="IPR006145">
    <property type="entry name" value="PsdUridine_synth_RsuA/RluA"/>
</dbReference>
<comment type="similarity">
    <text evidence="2 5">Belongs to the pseudouridine synthase RluA family.</text>
</comment>
<proteinExistence type="inferred from homology"/>
<keyword evidence="3 5" id="KW-0413">Isomerase</keyword>
<comment type="catalytic activity">
    <reaction evidence="1 5">
        <text>a uridine in RNA = a pseudouridine in RNA</text>
        <dbReference type="Rhea" id="RHEA:48348"/>
        <dbReference type="Rhea" id="RHEA-COMP:12068"/>
        <dbReference type="Rhea" id="RHEA-COMP:12069"/>
        <dbReference type="ChEBI" id="CHEBI:65314"/>
        <dbReference type="ChEBI" id="CHEBI:65315"/>
    </reaction>
</comment>
<dbReference type="CDD" id="cd02869">
    <property type="entry name" value="PseudoU_synth_RluA_like"/>
    <property type="match status" value="1"/>
</dbReference>
<reference evidence="7 8" key="1">
    <citation type="submission" date="2021-07" db="EMBL/GenBank/DDBJ databases">
        <title>Novel Helicobacter sp. Isolated from a dog.</title>
        <authorList>
            <person name="Rimbara E."/>
            <person name="Suzuki M."/>
        </authorList>
    </citation>
    <scope>NUCLEOTIDE SEQUENCE [LARGE SCALE GENOMIC DNA]</scope>
    <source>
        <strain evidence="8">NHP19-003</strain>
    </source>
</reference>
<evidence type="ECO:0000313" key="8">
    <source>
        <dbReference type="Proteomes" id="UP000826775"/>
    </source>
</evidence>
<dbReference type="InterPro" id="IPR020103">
    <property type="entry name" value="PsdUridine_synth_cat_dom_sf"/>
</dbReference>
<dbReference type="Gene3D" id="3.10.290.10">
    <property type="entry name" value="RNA-binding S4 domain"/>
    <property type="match status" value="1"/>
</dbReference>
<feature type="domain" description="RNA-binding S4" evidence="6">
    <location>
        <begin position="11"/>
        <end position="68"/>
    </location>
</feature>
<protein>
    <recommendedName>
        <fullName evidence="5">Pseudouridine synthase</fullName>
        <ecNumber evidence="5">5.4.99.-</ecNumber>
    </recommendedName>
</protein>
<dbReference type="RefSeq" id="WP_221279034.1">
    <property type="nucleotide sequence ID" value="NZ_AP024814.1"/>
</dbReference>
<dbReference type="InterPro" id="IPR006224">
    <property type="entry name" value="PsdUridine_synth_RluA-like_CS"/>
</dbReference>
<evidence type="ECO:0000259" key="6">
    <source>
        <dbReference type="SMART" id="SM00363"/>
    </source>
</evidence>
<keyword evidence="4" id="KW-0694">RNA-binding</keyword>
<dbReference type="SUPFAM" id="SSF55120">
    <property type="entry name" value="Pseudouridine synthase"/>
    <property type="match status" value="1"/>
</dbReference>
<dbReference type="EMBL" id="AP024814">
    <property type="protein sequence ID" value="BCZ17718.1"/>
    <property type="molecule type" value="Genomic_DNA"/>
</dbReference>
<dbReference type="SUPFAM" id="SSF55174">
    <property type="entry name" value="Alpha-L RNA-binding motif"/>
    <property type="match status" value="1"/>
</dbReference>
<sequence>MEQEFSVTEMERLDHFLATHLGVSSNQVLQCIKAGCVRVNSKACNKGGVKLKAGDLVGFTPPKAQAKPPCTPLDFEVIYEDADILVLNKPPNLVVHPAKGVCAPTLLDHLREKGYSLSNLNGELRCGIVHRLDKDTSGAILVAKNNATHAHLAEQLKSKEMGRYYLAILSTPLNAPAKVECNLGRHPKNRLKMTNLNALRQEIKGGKWSKSVFMPLATNPKGQQLIAVKLYSGRTHQIRAHLESLNRHIVGDPLYGQADNYKGRILLHAYLLYCTHPSTSQRLLFKAQILPDMLEYLDINFQGVSWDALLQECHIFDLFRADFE</sequence>
<evidence type="ECO:0000256" key="4">
    <source>
        <dbReference type="PROSITE-ProRule" id="PRU00182"/>
    </source>
</evidence>
<dbReference type="SMART" id="SM00363">
    <property type="entry name" value="S4"/>
    <property type="match status" value="1"/>
</dbReference>
<dbReference type="Proteomes" id="UP000826775">
    <property type="component" value="Chromosome"/>
</dbReference>
<accession>A0ABM7SAS6</accession>
<dbReference type="Gene3D" id="3.30.2350.10">
    <property type="entry name" value="Pseudouridine synthase"/>
    <property type="match status" value="1"/>
</dbReference>
<evidence type="ECO:0000256" key="5">
    <source>
        <dbReference type="RuleBase" id="RU362028"/>
    </source>
</evidence>
<keyword evidence="8" id="KW-1185">Reference proteome</keyword>
<dbReference type="InterPro" id="IPR050188">
    <property type="entry name" value="RluA_PseudoU_synthase"/>
</dbReference>
<dbReference type="EC" id="5.4.99.-" evidence="5"/>
<dbReference type="NCBIfam" id="TIGR00005">
    <property type="entry name" value="rluA_subfam"/>
    <property type="match status" value="1"/>
</dbReference>
<dbReference type="Pfam" id="PF00849">
    <property type="entry name" value="PseudoU_synth_2"/>
    <property type="match status" value="1"/>
</dbReference>
<evidence type="ECO:0000313" key="7">
    <source>
        <dbReference type="EMBL" id="BCZ17718.1"/>
    </source>
</evidence>
<dbReference type="PROSITE" id="PS50889">
    <property type="entry name" value="S4"/>
    <property type="match status" value="1"/>
</dbReference>
<gene>
    <name evidence="7" type="primary">rluD2</name>
    <name evidence="7" type="ORF">NHP190003_10000</name>
</gene>
<evidence type="ECO:0000256" key="2">
    <source>
        <dbReference type="ARBA" id="ARBA00010876"/>
    </source>
</evidence>
<dbReference type="PANTHER" id="PTHR21600">
    <property type="entry name" value="MITOCHONDRIAL RNA PSEUDOURIDINE SYNTHASE"/>
    <property type="match status" value="1"/>
</dbReference>
<organism evidence="7 8">
    <name type="scientific">Helicobacter gastrocanis</name>
    <dbReference type="NCBI Taxonomy" id="2849641"/>
    <lineage>
        <taxon>Bacteria</taxon>
        <taxon>Pseudomonadati</taxon>
        <taxon>Campylobacterota</taxon>
        <taxon>Epsilonproteobacteria</taxon>
        <taxon>Campylobacterales</taxon>
        <taxon>Helicobacteraceae</taxon>
        <taxon>Helicobacter</taxon>
    </lineage>
</organism>
<dbReference type="PROSITE" id="PS01129">
    <property type="entry name" value="PSI_RLU"/>
    <property type="match status" value="1"/>
</dbReference>
<name>A0ABM7SAS6_9HELI</name>
<evidence type="ECO:0000256" key="3">
    <source>
        <dbReference type="ARBA" id="ARBA00023235"/>
    </source>
</evidence>
<dbReference type="InterPro" id="IPR006225">
    <property type="entry name" value="PsdUridine_synth_RluC/D"/>
</dbReference>